<keyword evidence="1" id="KW-0812">Transmembrane</keyword>
<dbReference type="EMBL" id="JABACJ020000007">
    <property type="protein sequence ID" value="MBU3876110.1"/>
    <property type="molecule type" value="Genomic_DNA"/>
</dbReference>
<sequence length="255" mass="29112">MDQKKNWKCKKDQSSSRSWNNRGSALVYVLCVMAVIVVLCLSLLLLSFSMYKSSLGYKNQEQCQLLAVSLSEEIREELENDGNSWYITFDGSMIDKRTPIYSYDSKNKKPGTKQAPELVDFIMRNMWTNGWPYYDEEEEGDRNHSKKAATRELQLDTGAIADESFRKLAGDITVEMYWGSTSEKVTETDSEKKKNGTPLVITVKCKVGKQSSTITRTYELAYSADSKPEDGKEIWGWFMTNPGEERGSLEDEESE</sequence>
<evidence type="ECO:0000256" key="1">
    <source>
        <dbReference type="SAM" id="Phobius"/>
    </source>
</evidence>
<evidence type="ECO:0000313" key="3">
    <source>
        <dbReference type="Proteomes" id="UP000723714"/>
    </source>
</evidence>
<dbReference type="Proteomes" id="UP000723714">
    <property type="component" value="Unassembled WGS sequence"/>
</dbReference>
<accession>A0ABS6D3D9</accession>
<feature type="transmembrane region" description="Helical" evidence="1">
    <location>
        <begin position="25"/>
        <end position="48"/>
    </location>
</feature>
<evidence type="ECO:0000313" key="2">
    <source>
        <dbReference type="EMBL" id="MBU3876110.1"/>
    </source>
</evidence>
<proteinExistence type="predicted"/>
<dbReference type="RefSeq" id="WP_216241128.1">
    <property type="nucleotide sequence ID" value="NZ_JABACJ020000007.1"/>
</dbReference>
<keyword evidence="1" id="KW-0472">Membrane</keyword>
<gene>
    <name evidence="2" type="ORF">HGO97_009830</name>
</gene>
<name>A0ABS6D3D9_9FIRM</name>
<comment type="caution">
    <text evidence="2">The sequence shown here is derived from an EMBL/GenBank/DDBJ whole genome shotgun (WGS) entry which is preliminary data.</text>
</comment>
<keyword evidence="3" id="KW-1185">Reference proteome</keyword>
<keyword evidence="1" id="KW-1133">Transmembrane helix</keyword>
<protein>
    <submittedName>
        <fullName evidence="2">Uncharacterized protein</fullName>
    </submittedName>
</protein>
<organism evidence="2 3">
    <name type="scientific">Faecalicatena faecalis</name>
    <dbReference type="NCBI Taxonomy" id="2726362"/>
    <lineage>
        <taxon>Bacteria</taxon>
        <taxon>Bacillati</taxon>
        <taxon>Bacillota</taxon>
        <taxon>Clostridia</taxon>
        <taxon>Lachnospirales</taxon>
        <taxon>Lachnospiraceae</taxon>
        <taxon>Faecalicatena</taxon>
    </lineage>
</organism>
<reference evidence="2 3" key="1">
    <citation type="submission" date="2021-06" db="EMBL/GenBank/DDBJ databases">
        <title>Faecalicatena sp. nov. isolated from porcine feces.</title>
        <authorList>
            <person name="Oh B.S."/>
            <person name="Lee J.H."/>
        </authorList>
    </citation>
    <scope>NUCLEOTIDE SEQUENCE [LARGE SCALE GENOMIC DNA]</scope>
    <source>
        <strain evidence="2 3">AGMB00832</strain>
    </source>
</reference>